<dbReference type="SUPFAM" id="SSF54403">
    <property type="entry name" value="Cystatin/monellin"/>
    <property type="match status" value="1"/>
</dbReference>
<evidence type="ECO:0000256" key="1">
    <source>
        <dbReference type="ARBA" id="ARBA00022690"/>
    </source>
</evidence>
<organism evidence="5 6">
    <name type="scientific">Ziziphus jujuba</name>
    <name type="common">Chinese jujube</name>
    <name type="synonym">Ziziphus sativa</name>
    <dbReference type="NCBI Taxonomy" id="326968"/>
    <lineage>
        <taxon>Eukaryota</taxon>
        <taxon>Viridiplantae</taxon>
        <taxon>Streptophyta</taxon>
        <taxon>Embryophyta</taxon>
        <taxon>Tracheophyta</taxon>
        <taxon>Spermatophyta</taxon>
        <taxon>Magnoliopsida</taxon>
        <taxon>eudicotyledons</taxon>
        <taxon>Gunneridae</taxon>
        <taxon>Pentapetalae</taxon>
        <taxon>rosids</taxon>
        <taxon>fabids</taxon>
        <taxon>Rosales</taxon>
        <taxon>Rhamnaceae</taxon>
        <taxon>Paliureae</taxon>
        <taxon>Ziziphus</taxon>
    </lineage>
</organism>
<keyword evidence="1" id="KW-0646">Protease inhibitor</keyword>
<keyword evidence="3" id="KW-1133">Transmembrane helix</keyword>
<protein>
    <submittedName>
        <fullName evidence="6">Cysteine proteinase inhibitor B</fullName>
    </submittedName>
</protein>
<reference evidence="6" key="1">
    <citation type="submission" date="2025-08" db="UniProtKB">
        <authorList>
            <consortium name="RefSeq"/>
        </authorList>
    </citation>
    <scope>IDENTIFICATION</scope>
    <source>
        <tissue evidence="6">Seedling</tissue>
    </source>
</reference>
<dbReference type="SMART" id="SM00043">
    <property type="entry name" value="CY"/>
    <property type="match status" value="1"/>
</dbReference>
<evidence type="ECO:0000313" key="6">
    <source>
        <dbReference type="RefSeq" id="XP_015886787.3"/>
    </source>
</evidence>
<dbReference type="PANTHER" id="PTHR47373:SF1">
    <property type="entry name" value="CYSTEINE PROTEINASE INHIBITOR 2"/>
    <property type="match status" value="1"/>
</dbReference>
<keyword evidence="2" id="KW-0789">Thiol protease inhibitor</keyword>
<feature type="domain" description="Cystatin" evidence="4">
    <location>
        <begin position="37"/>
        <end position="135"/>
    </location>
</feature>
<dbReference type="GO" id="GO:0004869">
    <property type="term" value="F:cysteine-type endopeptidase inhibitor activity"/>
    <property type="evidence" value="ECO:0007669"/>
    <property type="project" value="UniProtKB-KW"/>
</dbReference>
<evidence type="ECO:0000256" key="2">
    <source>
        <dbReference type="ARBA" id="ARBA00022704"/>
    </source>
</evidence>
<feature type="transmembrane region" description="Helical" evidence="3">
    <location>
        <begin position="12"/>
        <end position="33"/>
    </location>
</feature>
<dbReference type="PANTHER" id="PTHR47373">
    <property type="entry name" value="CYSTEINE PROTEINASE INHIBITOR 2"/>
    <property type="match status" value="1"/>
</dbReference>
<keyword evidence="3" id="KW-0472">Membrane</keyword>
<dbReference type="FunCoup" id="A0A6P4A1M9">
    <property type="interactions" value="1"/>
</dbReference>
<keyword evidence="3" id="KW-0812">Transmembrane</keyword>
<sequence length="148" mass="16336">MALLIRSPAAKFTSVFLSISLLFFFFVAGSYGFGGGRKVGGWTEIEDVKDNEEVQNLGKFSVEEYNRNRRQSGLSNGGGELVFSEVVEAKRQVVSGIKYHLKVAATMNGETKMFDSVVVVKPWTRSKQLIEFSPRGETVKLGFEGGEV</sequence>
<proteinExistence type="predicted"/>
<accession>A0A6P4A1M9</accession>
<dbReference type="Pfam" id="PF16845">
    <property type="entry name" value="SQAPI"/>
    <property type="match status" value="1"/>
</dbReference>
<dbReference type="GeneID" id="107421937"/>
<dbReference type="InterPro" id="IPR046350">
    <property type="entry name" value="Cystatin_sf"/>
</dbReference>
<dbReference type="CDD" id="cd00042">
    <property type="entry name" value="CY"/>
    <property type="match status" value="1"/>
</dbReference>
<keyword evidence="5" id="KW-1185">Reference proteome</keyword>
<dbReference type="KEGG" id="zju:107421937"/>
<dbReference type="RefSeq" id="XP_015886787.3">
    <property type="nucleotide sequence ID" value="XM_016031301.4"/>
</dbReference>
<dbReference type="Gene3D" id="3.10.450.10">
    <property type="match status" value="1"/>
</dbReference>
<name>A0A6P4A1M9_ZIZJJ</name>
<evidence type="ECO:0000256" key="3">
    <source>
        <dbReference type="SAM" id="Phobius"/>
    </source>
</evidence>
<evidence type="ECO:0000313" key="5">
    <source>
        <dbReference type="Proteomes" id="UP001652623"/>
    </source>
</evidence>
<dbReference type="Proteomes" id="UP001652623">
    <property type="component" value="Chromosome 3"/>
</dbReference>
<dbReference type="AlphaFoldDB" id="A0A6P4A1M9"/>
<evidence type="ECO:0000259" key="4">
    <source>
        <dbReference type="SMART" id="SM00043"/>
    </source>
</evidence>
<dbReference type="InParanoid" id="A0A6P4A1M9"/>
<gene>
    <name evidence="6" type="primary">LOC107421937</name>
</gene>
<dbReference type="InterPro" id="IPR000010">
    <property type="entry name" value="Cystatin_dom"/>
</dbReference>